<dbReference type="RefSeq" id="WP_248650992.1">
    <property type="nucleotide sequence ID" value="NZ_CP096659.1"/>
</dbReference>
<dbReference type="InterPro" id="IPR018977">
    <property type="entry name" value="NurA_domain"/>
</dbReference>
<sequence>MTLDPVHFDGIAGLADRIDYDAEDQDHRDSAEAVWENFLDPLRGENAEPILEPLDEQTRRRANCEDIALEDPPFPTTHGLDAGTLNPRPFKNGLVLDVAHAAMSATPSDLDLHDCRTVVKALHSNDTSKKFGTEWEEYDDGSKRRIVHTHLPQNQYEEDVVHALALYLAESSHALEHAERVTDFLLLDGPIYPKGVLRWYSRSSVLTDLFEDSDHVARILDNYVELVETFTERGVPFAGFVKNVSAKSVVRTLKRETDFGPVPWAHDAGLFAQILERRELVDGEFERLTDDLTLTNWFESRAGLDGFFDDEPNRHLDRSLDPEQYKVTFCLVYDPRRDLVFKIEAPKAFTEDADARGRIERQILQEVALQRGPPRAISKADDLAAIDRGSVGSLVKSFENSLDTELDENYNAVRWGRDY</sequence>
<dbReference type="GeneID" id="72184037"/>
<evidence type="ECO:0000313" key="3">
    <source>
        <dbReference type="Proteomes" id="UP000830729"/>
    </source>
</evidence>
<dbReference type="SMART" id="SM00933">
    <property type="entry name" value="NurA"/>
    <property type="match status" value="1"/>
</dbReference>
<dbReference type="Proteomes" id="UP000830729">
    <property type="component" value="Chromosome"/>
</dbReference>
<dbReference type="KEGG" id="halx:M0R89_02520"/>
<keyword evidence="3" id="KW-1185">Reference proteome</keyword>
<feature type="domain" description="NurA" evidence="1">
    <location>
        <begin position="75"/>
        <end position="386"/>
    </location>
</feature>
<protein>
    <submittedName>
        <fullName evidence="2">DNA double-strand break repair nuclease NurA</fullName>
    </submittedName>
</protein>
<dbReference type="Pfam" id="PF09376">
    <property type="entry name" value="NurA"/>
    <property type="match status" value="1"/>
</dbReference>
<dbReference type="EMBL" id="CP096659">
    <property type="protein sequence ID" value="UPV74949.1"/>
    <property type="molecule type" value="Genomic_DNA"/>
</dbReference>
<reference evidence="2 3" key="1">
    <citation type="submission" date="2022-04" db="EMBL/GenBank/DDBJ databases">
        <title>Diverse halophilic archaea isolated from saline environments.</title>
        <authorList>
            <person name="Cui H.-L."/>
        </authorList>
    </citation>
    <scope>NUCLEOTIDE SEQUENCE [LARGE SCALE GENOMIC DNA]</scope>
    <source>
        <strain evidence="2 3">XZYJT49</strain>
    </source>
</reference>
<proteinExistence type="predicted"/>
<organism evidence="2 3">
    <name type="scientific">Halorussus limi</name>
    <dbReference type="NCBI Taxonomy" id="2938695"/>
    <lineage>
        <taxon>Archaea</taxon>
        <taxon>Methanobacteriati</taxon>
        <taxon>Methanobacteriota</taxon>
        <taxon>Stenosarchaea group</taxon>
        <taxon>Halobacteria</taxon>
        <taxon>Halobacteriales</taxon>
        <taxon>Haladaptataceae</taxon>
        <taxon>Halorussus</taxon>
    </lineage>
</organism>
<gene>
    <name evidence="2" type="ORF">M0R89_02520</name>
</gene>
<accession>A0A8U0HVS3</accession>
<dbReference type="AlphaFoldDB" id="A0A8U0HVS3"/>
<name>A0A8U0HVS3_9EURY</name>
<evidence type="ECO:0000313" key="2">
    <source>
        <dbReference type="EMBL" id="UPV74949.1"/>
    </source>
</evidence>
<evidence type="ECO:0000259" key="1">
    <source>
        <dbReference type="SMART" id="SM00933"/>
    </source>
</evidence>